<reference evidence="1 2" key="1">
    <citation type="submission" date="2019-09" db="EMBL/GenBank/DDBJ databases">
        <authorList>
            <person name="Depoorter E."/>
        </authorList>
    </citation>
    <scope>NUCLEOTIDE SEQUENCE [LARGE SCALE GENOMIC DNA]</scope>
    <source>
        <strain evidence="1 2">R-17378</strain>
    </source>
</reference>
<dbReference type="EMBL" id="CABVQG010000004">
    <property type="protein sequence ID" value="VWC55300.1"/>
    <property type="molecule type" value="Genomic_DNA"/>
</dbReference>
<evidence type="ECO:0008006" key="3">
    <source>
        <dbReference type="Google" id="ProtNLM"/>
    </source>
</evidence>
<comment type="caution">
    <text evidence="1">The sequence shown here is derived from an EMBL/GenBank/DDBJ whole genome shotgun (WGS) entry which is preliminary data.</text>
</comment>
<evidence type="ECO:0000313" key="2">
    <source>
        <dbReference type="Proteomes" id="UP000494120"/>
    </source>
</evidence>
<sequence length="39" mass="4089">MRIVAARNGFASTNSPMRRWIGVINGIADAIRSAIAGSS</sequence>
<name>A0ABY6XLY5_9BURK</name>
<proteinExistence type="predicted"/>
<organism evidence="1 2">
    <name type="scientific">Burkholderia aenigmatica</name>
    <dbReference type="NCBI Taxonomy" id="2015348"/>
    <lineage>
        <taxon>Bacteria</taxon>
        <taxon>Pseudomonadati</taxon>
        <taxon>Pseudomonadota</taxon>
        <taxon>Betaproteobacteria</taxon>
        <taxon>Burkholderiales</taxon>
        <taxon>Burkholderiaceae</taxon>
        <taxon>Burkholderia</taxon>
        <taxon>Burkholderia cepacia complex</taxon>
    </lineage>
</organism>
<keyword evidence="2" id="KW-1185">Reference proteome</keyword>
<protein>
    <recommendedName>
        <fullName evidence="3">Transposase</fullName>
    </recommendedName>
</protein>
<accession>A0ABY6XLY5</accession>
<evidence type="ECO:0000313" key="1">
    <source>
        <dbReference type="EMBL" id="VWC55300.1"/>
    </source>
</evidence>
<gene>
    <name evidence="1" type="ORF">BLA17378_01497</name>
</gene>
<dbReference type="Proteomes" id="UP000494120">
    <property type="component" value="Unassembled WGS sequence"/>
</dbReference>